<evidence type="ECO:0000313" key="15">
    <source>
        <dbReference type="Proteomes" id="UP001595536"/>
    </source>
</evidence>
<feature type="domain" description="Glycosyltransferase 2-like" evidence="13">
    <location>
        <begin position="223"/>
        <end position="454"/>
    </location>
</feature>
<evidence type="ECO:0000256" key="9">
    <source>
        <dbReference type="ARBA" id="ARBA00022692"/>
    </source>
</evidence>
<keyword evidence="7 14" id="KW-0328">Glycosyltransferase</keyword>
<feature type="transmembrane region" description="Helical" evidence="12">
    <location>
        <begin position="447"/>
        <end position="471"/>
    </location>
</feature>
<comment type="subcellular location">
    <subcellularLocation>
        <location evidence="1">Cell inner membrane</location>
        <topology evidence="1">Multi-pass membrane protein</topology>
    </subcellularLocation>
</comment>
<evidence type="ECO:0000256" key="3">
    <source>
        <dbReference type="ARBA" id="ARBA00009337"/>
    </source>
</evidence>
<name>A0ABV7LDU4_9HYPH</name>
<organism evidence="14 15">
    <name type="scientific">Camelimonas abortus</name>
    <dbReference type="NCBI Taxonomy" id="1017184"/>
    <lineage>
        <taxon>Bacteria</taxon>
        <taxon>Pseudomonadati</taxon>
        <taxon>Pseudomonadota</taxon>
        <taxon>Alphaproteobacteria</taxon>
        <taxon>Hyphomicrobiales</taxon>
        <taxon>Chelatococcaceae</taxon>
        <taxon>Camelimonas</taxon>
    </lineage>
</organism>
<dbReference type="NCBIfam" id="NF003956">
    <property type="entry name" value="PRK05454.1-3"/>
    <property type="match status" value="1"/>
</dbReference>
<dbReference type="PANTHER" id="PTHR43867:SF5">
    <property type="entry name" value="GLUCANS BIOSYNTHESIS GLUCOSYLTRANSFERASE H"/>
    <property type="match status" value="1"/>
</dbReference>
<dbReference type="SUPFAM" id="SSF53448">
    <property type="entry name" value="Nucleotide-diphospho-sugar transferases"/>
    <property type="match status" value="1"/>
</dbReference>
<sequence length="707" mass="78264">MDATRLPQAMPPEHPLEMPVQSLRRWSRRDRRRPAGPDSPGFRGWIARVAVFGGAFALTAYGAYEMYEVVSVSRTTWLQWALLALFTINFSWIALAFTSAVVGFIAMLWRRLPPAPPQRLRSRTAVVMPVYNEETARTFGALCAMRESIEATGFGDAFDYFILSDSTSPDAWVAEERAFLALRERLGPDARVYYRRRQKNAHRKAGNIADFVTRWGGAYDHMLVLDADSVMSGECVVRLAAAMEADPDAGIIQSLPLIINRNTLFARLQQFAARVYGPVIATGLAVWMGRDGNYWGHNAIIRTKAFAAHCGLPDLSGRPPFGGHILSHDFVEAALIRRAGWTVYMLPDLPGSYEESPPSLIDLATRDRRWCQGNLQHLRVIGAAGLRLATRQHFATGIFSYLASPLWLMQLVIGIVLVLQSRYVRPEYFTQEFSLFPAWPRFDPERALALFFLTMAILLAPKLFGLILALLDGPTRRGCGGTVRILLSTLFETVMSALLAPIMMVIQSGAVAQILLGRDTGWNPQRRDDGSIAFRDIVRRHWSHMALGVVTGVAAFLIATSLALWMSPTILGLVLAIPISWMSGRKSIGLALKRLGLLLTPEETAPPLVAARANALHEEFAALGHDGEDALEVMRRDAALRRAHCAMLPPATPRRRGQIDPEHVLASAKLADAETLADARSWLTPRERLAVLNDPALLERLASLKAA</sequence>
<keyword evidence="10 12" id="KW-1133">Transmembrane helix</keyword>
<evidence type="ECO:0000256" key="8">
    <source>
        <dbReference type="ARBA" id="ARBA00022679"/>
    </source>
</evidence>
<keyword evidence="11 12" id="KW-0472">Membrane</keyword>
<dbReference type="Pfam" id="PF13632">
    <property type="entry name" value="Glyco_trans_2_3"/>
    <property type="match status" value="1"/>
</dbReference>
<evidence type="ECO:0000256" key="7">
    <source>
        <dbReference type="ARBA" id="ARBA00022676"/>
    </source>
</evidence>
<proteinExistence type="inferred from homology"/>
<dbReference type="InterPro" id="IPR029044">
    <property type="entry name" value="Nucleotide-diphossugar_trans"/>
</dbReference>
<evidence type="ECO:0000256" key="4">
    <source>
        <dbReference type="ARBA" id="ARBA00020585"/>
    </source>
</evidence>
<accession>A0ABV7LDU4</accession>
<keyword evidence="9 12" id="KW-0812">Transmembrane</keyword>
<keyword evidence="15" id="KW-1185">Reference proteome</keyword>
<dbReference type="RefSeq" id="WP_376830513.1">
    <property type="nucleotide sequence ID" value="NZ_JBHLWR010000006.1"/>
</dbReference>
<comment type="similarity">
    <text evidence="3">Belongs to the glycosyltransferase 2 family. OpgH subfamily.</text>
</comment>
<dbReference type="Proteomes" id="UP001595536">
    <property type="component" value="Unassembled WGS sequence"/>
</dbReference>
<feature type="transmembrane region" description="Helical" evidence="12">
    <location>
        <begin position="84"/>
        <end position="109"/>
    </location>
</feature>
<keyword evidence="5" id="KW-1003">Cell membrane</keyword>
<feature type="transmembrane region" description="Helical" evidence="12">
    <location>
        <begin position="45"/>
        <end position="64"/>
    </location>
</feature>
<comment type="pathway">
    <text evidence="2">Glycan metabolism; osmoregulated periplasmic glucan (OPG) biosynthesis.</text>
</comment>
<dbReference type="PANTHER" id="PTHR43867">
    <property type="entry name" value="CELLULOSE SYNTHASE CATALYTIC SUBUNIT A [UDP-FORMING]"/>
    <property type="match status" value="1"/>
</dbReference>
<evidence type="ECO:0000256" key="5">
    <source>
        <dbReference type="ARBA" id="ARBA00022475"/>
    </source>
</evidence>
<comment type="caution">
    <text evidence="14">The sequence shown here is derived from an EMBL/GenBank/DDBJ whole genome shotgun (WGS) entry which is preliminary data.</text>
</comment>
<evidence type="ECO:0000256" key="2">
    <source>
        <dbReference type="ARBA" id="ARBA00005001"/>
    </source>
</evidence>
<evidence type="ECO:0000259" key="13">
    <source>
        <dbReference type="Pfam" id="PF13632"/>
    </source>
</evidence>
<dbReference type="InterPro" id="IPR050321">
    <property type="entry name" value="Glycosyltr_2/OpgH_subfam"/>
</dbReference>
<keyword evidence="8 14" id="KW-0808">Transferase</keyword>
<evidence type="ECO:0000256" key="1">
    <source>
        <dbReference type="ARBA" id="ARBA00004429"/>
    </source>
</evidence>
<dbReference type="NCBIfam" id="NF003962">
    <property type="entry name" value="PRK05454.2-5"/>
    <property type="match status" value="1"/>
</dbReference>
<feature type="transmembrane region" description="Helical" evidence="12">
    <location>
        <begin position="398"/>
        <end position="419"/>
    </location>
</feature>
<reference evidence="15" key="1">
    <citation type="journal article" date="2019" name="Int. J. Syst. Evol. Microbiol.">
        <title>The Global Catalogue of Microorganisms (GCM) 10K type strain sequencing project: providing services to taxonomists for standard genome sequencing and annotation.</title>
        <authorList>
            <consortium name="The Broad Institute Genomics Platform"/>
            <consortium name="The Broad Institute Genome Sequencing Center for Infectious Disease"/>
            <person name="Wu L."/>
            <person name="Ma J."/>
        </authorList>
    </citation>
    <scope>NUCLEOTIDE SEQUENCE [LARGE SCALE GENOMIC DNA]</scope>
    <source>
        <strain evidence="15">CCM 7941</strain>
    </source>
</reference>
<gene>
    <name evidence="14" type="primary">mdoH</name>
    <name evidence="14" type="ORF">ACFOEX_05550</name>
</gene>
<evidence type="ECO:0000256" key="11">
    <source>
        <dbReference type="ARBA" id="ARBA00023136"/>
    </source>
</evidence>
<dbReference type="EMBL" id="JBHRUV010000022">
    <property type="protein sequence ID" value="MFC3265820.1"/>
    <property type="molecule type" value="Genomic_DNA"/>
</dbReference>
<evidence type="ECO:0000256" key="12">
    <source>
        <dbReference type="SAM" id="Phobius"/>
    </source>
</evidence>
<dbReference type="GO" id="GO:0016757">
    <property type="term" value="F:glycosyltransferase activity"/>
    <property type="evidence" value="ECO:0007669"/>
    <property type="project" value="UniProtKB-KW"/>
</dbReference>
<keyword evidence="6" id="KW-0997">Cell inner membrane</keyword>
<evidence type="ECO:0000256" key="6">
    <source>
        <dbReference type="ARBA" id="ARBA00022519"/>
    </source>
</evidence>
<dbReference type="Gene3D" id="3.90.550.10">
    <property type="entry name" value="Spore Coat Polysaccharide Biosynthesis Protein SpsA, Chain A"/>
    <property type="match status" value="1"/>
</dbReference>
<protein>
    <recommendedName>
        <fullName evidence="4">Glucans biosynthesis glucosyltransferase H</fullName>
    </recommendedName>
</protein>
<dbReference type="InterPro" id="IPR001173">
    <property type="entry name" value="Glyco_trans_2-like"/>
</dbReference>
<dbReference type="CDD" id="cd04191">
    <property type="entry name" value="Glucan_BSP_MdoH"/>
    <property type="match status" value="1"/>
</dbReference>
<evidence type="ECO:0000313" key="14">
    <source>
        <dbReference type="EMBL" id="MFC3265820.1"/>
    </source>
</evidence>
<feature type="transmembrane region" description="Helical" evidence="12">
    <location>
        <begin position="545"/>
        <end position="577"/>
    </location>
</feature>
<dbReference type="NCBIfam" id="NF003958">
    <property type="entry name" value="PRK05454.2-1"/>
    <property type="match status" value="1"/>
</dbReference>
<evidence type="ECO:0000256" key="10">
    <source>
        <dbReference type="ARBA" id="ARBA00022989"/>
    </source>
</evidence>
<feature type="transmembrane region" description="Helical" evidence="12">
    <location>
        <begin position="483"/>
        <end position="506"/>
    </location>
</feature>